<evidence type="ECO:0000256" key="1">
    <source>
        <dbReference type="SAM" id="MobiDB-lite"/>
    </source>
</evidence>
<keyword evidence="3" id="KW-1185">Reference proteome</keyword>
<accession>A0ABY2KW18</accession>
<organism evidence="2 3">
    <name type="scientific">Pseudotabrizicola sediminis</name>
    <dbReference type="NCBI Taxonomy" id="2486418"/>
    <lineage>
        <taxon>Bacteria</taxon>
        <taxon>Pseudomonadati</taxon>
        <taxon>Pseudomonadota</taxon>
        <taxon>Alphaproteobacteria</taxon>
        <taxon>Rhodobacterales</taxon>
        <taxon>Paracoccaceae</taxon>
        <taxon>Pseudotabrizicola</taxon>
    </lineage>
</organism>
<comment type="caution">
    <text evidence="2">The sequence shown here is derived from an EMBL/GenBank/DDBJ whole genome shotgun (WGS) entry which is preliminary data.</text>
</comment>
<name>A0ABY2KW18_9RHOB</name>
<dbReference type="Proteomes" id="UP000297741">
    <property type="component" value="Unassembled WGS sequence"/>
</dbReference>
<protein>
    <recommendedName>
        <fullName evidence="4">DUF1845 domain-containing protein</fullName>
    </recommendedName>
</protein>
<dbReference type="RefSeq" id="WP_135428736.1">
    <property type="nucleotide sequence ID" value="NZ_RPEM01000001.1"/>
</dbReference>
<feature type="region of interest" description="Disordered" evidence="1">
    <location>
        <begin position="1"/>
        <end position="24"/>
    </location>
</feature>
<proteinExistence type="predicted"/>
<reference evidence="2 3" key="1">
    <citation type="submission" date="2018-11" db="EMBL/GenBank/DDBJ databases">
        <title>Tabrizicola sp. isolated from sediment of alpine lake.</title>
        <authorList>
            <person name="Liu Z."/>
        </authorList>
    </citation>
    <scope>NUCLEOTIDE SEQUENCE [LARGE SCALE GENOMIC DNA]</scope>
    <source>
        <strain evidence="2 3">DRYC-M-16</strain>
    </source>
</reference>
<evidence type="ECO:0000313" key="3">
    <source>
        <dbReference type="Proteomes" id="UP000297741"/>
    </source>
</evidence>
<gene>
    <name evidence="2" type="ORF">EEB11_02065</name>
</gene>
<evidence type="ECO:0008006" key="4">
    <source>
        <dbReference type="Google" id="ProtNLM"/>
    </source>
</evidence>
<dbReference type="EMBL" id="RPEM01000001">
    <property type="protein sequence ID" value="TGD45359.1"/>
    <property type="molecule type" value="Genomic_DNA"/>
</dbReference>
<sequence>MDGKKPSRTIKATKPDPFKAAGDLPTESLTDLCKGLPEPQRAKVAKVAAKSRARADGPEMGVEFKDGAVVIRYVHEEPDLAAILLMADMATCDPHFFAGLSGQVATIGAHGRKIDQGASNFLLSVVRAVQPRDELESLLAVQMGAIHSATMMMARRLNHVETIPQQDAAERALNKLARTYAMQLEALKRYRTGGQQKVTVEHVTVNAGGQAIVGAVAHGGGGQNEK</sequence>
<evidence type="ECO:0000313" key="2">
    <source>
        <dbReference type="EMBL" id="TGD45359.1"/>
    </source>
</evidence>